<dbReference type="EMBL" id="NSKE01000003">
    <property type="protein sequence ID" value="PAU94697.1"/>
    <property type="molecule type" value="Genomic_DNA"/>
</dbReference>
<dbReference type="SUPFAM" id="SSF81585">
    <property type="entry name" value="PsbU/PolX domain-like"/>
    <property type="match status" value="1"/>
</dbReference>
<feature type="signal peptide" evidence="2">
    <location>
        <begin position="1"/>
        <end position="23"/>
    </location>
</feature>
<feature type="region of interest" description="Disordered" evidence="1">
    <location>
        <begin position="27"/>
        <end position="49"/>
    </location>
</feature>
<dbReference type="AlphaFoldDB" id="A0A2A2GCT8"/>
<keyword evidence="4" id="KW-1185">Reference proteome</keyword>
<feature type="chain" id="PRO_5012968565" evidence="2">
    <location>
        <begin position="24"/>
        <end position="172"/>
    </location>
</feature>
<name>A0A2A2GCT8_9BACT</name>
<dbReference type="RefSeq" id="WP_095605563.1">
    <property type="nucleotide sequence ID" value="NZ_NSKE01000003.1"/>
</dbReference>
<sequence>MKKLLPKKIPAYLLAIIMVTAVACGGSTEKESDSDQKETTVQTDTASTPETKLNINTADEKAFRTIPNVGDKMVHEFEEYRPYVSIQQFRKEIGKYVDENRVAAYEKYIYVPIHRNDSDVATVMQITGLDESEADELVSGRPYKTNQAFLDALSSYVSEEALTKAERYLKSE</sequence>
<evidence type="ECO:0000313" key="3">
    <source>
        <dbReference type="EMBL" id="PAU94697.1"/>
    </source>
</evidence>
<gene>
    <name evidence="3" type="ORF">CK503_04280</name>
</gene>
<accession>A0A2A2GCT8</accession>
<dbReference type="PROSITE" id="PS51257">
    <property type="entry name" value="PROKAR_LIPOPROTEIN"/>
    <property type="match status" value="1"/>
</dbReference>
<feature type="compositionally biased region" description="Basic and acidic residues" evidence="1">
    <location>
        <begin position="28"/>
        <end position="38"/>
    </location>
</feature>
<dbReference type="Proteomes" id="UP000218831">
    <property type="component" value="Unassembled WGS sequence"/>
</dbReference>
<organism evidence="3 4">
    <name type="scientific">Fodinibius salipaludis</name>
    <dbReference type="NCBI Taxonomy" id="2032627"/>
    <lineage>
        <taxon>Bacteria</taxon>
        <taxon>Pseudomonadati</taxon>
        <taxon>Balneolota</taxon>
        <taxon>Balneolia</taxon>
        <taxon>Balneolales</taxon>
        <taxon>Balneolaceae</taxon>
        <taxon>Fodinibius</taxon>
    </lineage>
</organism>
<evidence type="ECO:0000256" key="1">
    <source>
        <dbReference type="SAM" id="MobiDB-lite"/>
    </source>
</evidence>
<comment type="caution">
    <text evidence="3">The sequence shown here is derived from an EMBL/GenBank/DDBJ whole genome shotgun (WGS) entry which is preliminary data.</text>
</comment>
<dbReference type="Gene3D" id="1.10.150.320">
    <property type="entry name" value="Photosystem II 12 kDa extrinsic protein"/>
    <property type="match status" value="1"/>
</dbReference>
<evidence type="ECO:0000256" key="2">
    <source>
        <dbReference type="SAM" id="SignalP"/>
    </source>
</evidence>
<evidence type="ECO:0000313" key="4">
    <source>
        <dbReference type="Proteomes" id="UP000218831"/>
    </source>
</evidence>
<reference evidence="3 4" key="1">
    <citation type="submission" date="2017-08" db="EMBL/GenBank/DDBJ databases">
        <title>Aliifodinibius alkalisoli sp. nov., isolated from saline alkaline soil.</title>
        <authorList>
            <person name="Liu D."/>
            <person name="Zhang G."/>
        </authorList>
    </citation>
    <scope>NUCLEOTIDE SEQUENCE [LARGE SCALE GENOMIC DNA]</scope>
    <source>
        <strain evidence="3 4">WN023</strain>
    </source>
</reference>
<dbReference type="OrthoDB" id="7428302at2"/>
<keyword evidence="2" id="KW-0732">Signal</keyword>
<protein>
    <submittedName>
        <fullName evidence="3">Uncharacterized protein</fullName>
    </submittedName>
</protein>
<proteinExistence type="predicted"/>
<feature type="compositionally biased region" description="Polar residues" evidence="1">
    <location>
        <begin position="39"/>
        <end position="49"/>
    </location>
</feature>